<dbReference type="AlphaFoldDB" id="A0A1K2HZ09"/>
<evidence type="ECO:0000313" key="3">
    <source>
        <dbReference type="Proteomes" id="UP000183447"/>
    </source>
</evidence>
<proteinExistence type="predicted"/>
<dbReference type="RefSeq" id="WP_072343497.1">
    <property type="nucleotide sequence ID" value="NZ_FPKU01000002.1"/>
</dbReference>
<feature type="region of interest" description="Disordered" evidence="1">
    <location>
        <begin position="1"/>
        <end position="25"/>
    </location>
</feature>
<dbReference type="Proteomes" id="UP000183447">
    <property type="component" value="Unassembled WGS sequence"/>
</dbReference>
<dbReference type="STRING" id="665118.SAMN02983003_2533"/>
<accession>A0A1K2HZ09</accession>
<evidence type="ECO:0000256" key="1">
    <source>
        <dbReference type="SAM" id="MobiDB-lite"/>
    </source>
</evidence>
<protein>
    <submittedName>
        <fullName evidence="2">Uncharacterized conserved protein, DUF4415 family</fullName>
    </submittedName>
</protein>
<dbReference type="Pfam" id="PF14384">
    <property type="entry name" value="BrnA_antitoxin"/>
    <property type="match status" value="1"/>
</dbReference>
<evidence type="ECO:0000313" key="2">
    <source>
        <dbReference type="EMBL" id="SFZ85366.1"/>
    </source>
</evidence>
<dbReference type="OrthoDB" id="361944at2"/>
<dbReference type="InterPro" id="IPR025528">
    <property type="entry name" value="BrnA_antitoxin"/>
</dbReference>
<name>A0A1K2HZ09_9HYPH</name>
<organism evidence="2 3">
    <name type="scientific">Devosia enhydra</name>
    <dbReference type="NCBI Taxonomy" id="665118"/>
    <lineage>
        <taxon>Bacteria</taxon>
        <taxon>Pseudomonadati</taxon>
        <taxon>Pseudomonadota</taxon>
        <taxon>Alphaproteobacteria</taxon>
        <taxon>Hyphomicrobiales</taxon>
        <taxon>Devosiaceae</taxon>
        <taxon>Devosia</taxon>
    </lineage>
</organism>
<dbReference type="EMBL" id="FPKU01000002">
    <property type="protein sequence ID" value="SFZ85366.1"/>
    <property type="molecule type" value="Genomic_DNA"/>
</dbReference>
<sequence length="95" mass="10340">MGKHEKNAELVYGEPDEESPELTAETARQLVPASQFFAERGLKLPGRPPSADAKLAVSLRLDRDIVEAFKADGPGWQTRINAALRQSLGRKDGPA</sequence>
<keyword evidence="3" id="KW-1185">Reference proteome</keyword>
<reference evidence="2 3" key="1">
    <citation type="submission" date="2016-11" db="EMBL/GenBank/DDBJ databases">
        <authorList>
            <person name="Jaros S."/>
            <person name="Januszkiewicz K."/>
            <person name="Wedrychowicz H."/>
        </authorList>
    </citation>
    <scope>NUCLEOTIDE SEQUENCE [LARGE SCALE GENOMIC DNA]</scope>
    <source>
        <strain evidence="2 3">ATCC 23634</strain>
    </source>
</reference>
<gene>
    <name evidence="2" type="ORF">SAMN02983003_2533</name>
</gene>